<feature type="region of interest" description="Disordered" evidence="2">
    <location>
        <begin position="304"/>
        <end position="368"/>
    </location>
</feature>
<dbReference type="InterPro" id="IPR024626">
    <property type="entry name" value="Kri1-like_C"/>
</dbReference>
<dbReference type="GO" id="GO:0030686">
    <property type="term" value="C:90S preribosome"/>
    <property type="evidence" value="ECO:0007669"/>
    <property type="project" value="TreeGrafter"/>
</dbReference>
<dbReference type="InParanoid" id="A0A0D0CIW5"/>
<feature type="compositionally biased region" description="Basic residues" evidence="2">
    <location>
        <begin position="830"/>
        <end position="840"/>
    </location>
</feature>
<organism evidence="4 5">
    <name type="scientific">Paxillus rubicundulus Ve08.2h10</name>
    <dbReference type="NCBI Taxonomy" id="930991"/>
    <lineage>
        <taxon>Eukaryota</taxon>
        <taxon>Fungi</taxon>
        <taxon>Dikarya</taxon>
        <taxon>Basidiomycota</taxon>
        <taxon>Agaricomycotina</taxon>
        <taxon>Agaricomycetes</taxon>
        <taxon>Agaricomycetidae</taxon>
        <taxon>Boletales</taxon>
        <taxon>Paxilineae</taxon>
        <taxon>Paxillaceae</taxon>
        <taxon>Paxillus</taxon>
    </lineage>
</organism>
<feature type="compositionally biased region" description="Acidic residues" evidence="2">
    <location>
        <begin position="585"/>
        <end position="602"/>
    </location>
</feature>
<dbReference type="FunCoup" id="A0A0D0CIW5">
    <property type="interactions" value="253"/>
</dbReference>
<dbReference type="Pfam" id="PF05178">
    <property type="entry name" value="Kri1"/>
    <property type="match status" value="1"/>
</dbReference>
<comment type="similarity">
    <text evidence="1">Belongs to the KRI1 family.</text>
</comment>
<evidence type="ECO:0000256" key="2">
    <source>
        <dbReference type="SAM" id="MobiDB-lite"/>
    </source>
</evidence>
<keyword evidence="5" id="KW-1185">Reference proteome</keyword>
<reference evidence="4 5" key="1">
    <citation type="submission" date="2014-04" db="EMBL/GenBank/DDBJ databases">
        <authorList>
            <consortium name="DOE Joint Genome Institute"/>
            <person name="Kuo A."/>
            <person name="Kohler A."/>
            <person name="Jargeat P."/>
            <person name="Nagy L.G."/>
            <person name="Floudas D."/>
            <person name="Copeland A."/>
            <person name="Barry K.W."/>
            <person name="Cichocki N."/>
            <person name="Veneault-Fourrey C."/>
            <person name="LaButti K."/>
            <person name="Lindquist E.A."/>
            <person name="Lipzen A."/>
            <person name="Lundell T."/>
            <person name="Morin E."/>
            <person name="Murat C."/>
            <person name="Sun H."/>
            <person name="Tunlid A."/>
            <person name="Henrissat B."/>
            <person name="Grigoriev I.V."/>
            <person name="Hibbett D.S."/>
            <person name="Martin F."/>
            <person name="Nordberg H.P."/>
            <person name="Cantor M.N."/>
            <person name="Hua S.X."/>
        </authorList>
    </citation>
    <scope>NUCLEOTIDE SEQUENCE [LARGE SCALE GENOMIC DNA]</scope>
    <source>
        <strain evidence="4 5">Ve08.2h10</strain>
    </source>
</reference>
<dbReference type="STRING" id="930991.A0A0D0CIW5"/>
<feature type="compositionally biased region" description="Basic residues" evidence="2">
    <location>
        <begin position="745"/>
        <end position="757"/>
    </location>
</feature>
<feature type="compositionally biased region" description="Basic and acidic residues" evidence="2">
    <location>
        <begin position="800"/>
        <end position="815"/>
    </location>
</feature>
<dbReference type="GO" id="GO:0000447">
    <property type="term" value="P:endonucleolytic cleavage in ITS1 to separate SSU-rRNA from 5.8S rRNA and LSU-rRNA from tricistronic rRNA transcript (SSU-rRNA, 5.8S rRNA, LSU-rRNA)"/>
    <property type="evidence" value="ECO:0007669"/>
    <property type="project" value="TreeGrafter"/>
</dbReference>
<evidence type="ECO:0000256" key="1">
    <source>
        <dbReference type="ARBA" id="ARBA00007473"/>
    </source>
</evidence>
<dbReference type="AlphaFoldDB" id="A0A0D0CIW5"/>
<feature type="domain" description="Kri1-like C-terminal" evidence="3">
    <location>
        <begin position="625"/>
        <end position="713"/>
    </location>
</feature>
<feature type="region of interest" description="Disordered" evidence="2">
    <location>
        <begin position="380"/>
        <end position="419"/>
    </location>
</feature>
<feature type="compositionally biased region" description="Acidic residues" evidence="2">
    <location>
        <begin position="54"/>
        <end position="68"/>
    </location>
</feature>
<sequence>MLSDSDSEANDFHTLTINEHFAKAFQYKKEREELAKLKEKYGSDYSESGSSGSDDSEDSEDTEEDSDGQELTPAVDAAILRTLARIRKKDPAIYEGGRNVFEEEHLQIYERAPVIKTKTKDKSKPLTIREAALASALAETASRSPSPEPRLTHAEEQCLLKSEVRTAFHGTVDVQTEGDDDGDDLFIPRSRTRDEIELEEKDYKAFLEREVGEDLRDLVAVNADAGAGGLGEGQDATKSGEGDKLERSKKKKKGKKEREIEMEDMKEREEGKSKQVKKKDNQKSKEEADQEFLLQYILNRGWMDRSARRVPTYNEITNSSPPKSSKRKSNHPQSNPDGSGEESEDARQGAEGGGQAVTLSDEEAFDDLADAFETSYNFRFEEPSAARIPSYPRNLPSARRESTTRKDARERKKDRKEAETRALLEARREEVRRERALIEAAVAEEDEGDAATEYVLGINGDGSGKKKSTKPQKKEELARLKALKGQELRRKLEMVSAEGGLGRIDEEALAHLDLDADWDPSKHDIQMAKLYEDYNIDIVDDDDIEKPTWEDDINIDDIVPPVEVKSKAQLKKDKKKDKKRRDDRDDQDEDLGVDADEMDADVDGGWNERDNGEEWEGTEEERKRKVDAYMDEVVNRLGFSGISSHMPTRFHYTSASPDNYGLTPTEILLATDADLNSYVGLKKLAPYRVDRGGKTKKDWDPMRIQRLKEFREKLRTSVGAKHGAAWSLGAGGGFNNRATEVLGEKKKRKGKKERAKSRATAADNVGEGSKREDDRRDENDTHVPSTNAEDSSHTKRKRDSHFGSDHPDNSPDHTEGVGASRNGGAENGAPKKKRRRRHKSGSGGTTEVAPP</sequence>
<feature type="compositionally biased region" description="Basic and acidic residues" evidence="2">
    <location>
        <begin position="256"/>
        <end position="287"/>
    </location>
</feature>
<dbReference type="Pfam" id="PF12936">
    <property type="entry name" value="Kri1_C"/>
    <property type="match status" value="1"/>
</dbReference>
<feature type="region of interest" description="Disordered" evidence="2">
    <location>
        <begin position="170"/>
        <end position="193"/>
    </location>
</feature>
<feature type="region of interest" description="Disordered" evidence="2">
    <location>
        <begin position="564"/>
        <end position="623"/>
    </location>
</feature>
<gene>
    <name evidence="4" type="ORF">PAXRUDRAFT_832162</name>
</gene>
<feature type="region of interest" description="Disordered" evidence="2">
    <location>
        <begin position="455"/>
        <end position="475"/>
    </location>
</feature>
<feature type="compositionally biased region" description="Basic and acidic residues" evidence="2">
    <location>
        <begin position="768"/>
        <end position="781"/>
    </location>
</feature>
<feature type="compositionally biased region" description="Basic residues" evidence="2">
    <location>
        <begin position="568"/>
        <end position="581"/>
    </location>
</feature>
<feature type="compositionally biased region" description="Basic and acidic residues" evidence="2">
    <location>
        <begin position="398"/>
        <end position="419"/>
    </location>
</feature>
<evidence type="ECO:0000259" key="3">
    <source>
        <dbReference type="Pfam" id="PF12936"/>
    </source>
</evidence>
<dbReference type="PANTHER" id="PTHR14490">
    <property type="entry name" value="ZINC FINGER, ZZ TYPE"/>
    <property type="match status" value="1"/>
</dbReference>
<protein>
    <recommendedName>
        <fullName evidence="3">Kri1-like C-terminal domain-containing protein</fullName>
    </recommendedName>
</protein>
<evidence type="ECO:0000313" key="4">
    <source>
        <dbReference type="EMBL" id="KIK82657.1"/>
    </source>
</evidence>
<dbReference type="PANTHER" id="PTHR14490:SF5">
    <property type="entry name" value="PROTEIN KRI1 HOMOLOG"/>
    <property type="match status" value="1"/>
</dbReference>
<name>A0A0D0CIW5_9AGAM</name>
<evidence type="ECO:0000313" key="5">
    <source>
        <dbReference type="Proteomes" id="UP000054538"/>
    </source>
</evidence>
<feature type="region of interest" description="Disordered" evidence="2">
    <location>
        <begin position="225"/>
        <end position="289"/>
    </location>
</feature>
<reference evidence="5" key="2">
    <citation type="submission" date="2015-01" db="EMBL/GenBank/DDBJ databases">
        <title>Evolutionary Origins and Diversification of the Mycorrhizal Mutualists.</title>
        <authorList>
            <consortium name="DOE Joint Genome Institute"/>
            <consortium name="Mycorrhizal Genomics Consortium"/>
            <person name="Kohler A."/>
            <person name="Kuo A."/>
            <person name="Nagy L.G."/>
            <person name="Floudas D."/>
            <person name="Copeland A."/>
            <person name="Barry K.W."/>
            <person name="Cichocki N."/>
            <person name="Veneault-Fourrey C."/>
            <person name="LaButti K."/>
            <person name="Lindquist E.A."/>
            <person name="Lipzen A."/>
            <person name="Lundell T."/>
            <person name="Morin E."/>
            <person name="Murat C."/>
            <person name="Riley R."/>
            <person name="Ohm R."/>
            <person name="Sun H."/>
            <person name="Tunlid A."/>
            <person name="Henrissat B."/>
            <person name="Grigoriev I.V."/>
            <person name="Hibbett D.S."/>
            <person name="Martin F."/>
        </authorList>
    </citation>
    <scope>NUCLEOTIDE SEQUENCE [LARGE SCALE GENOMIC DNA]</scope>
    <source>
        <strain evidence="5">Ve08.2h10</strain>
    </source>
</reference>
<dbReference type="GO" id="GO:0005730">
    <property type="term" value="C:nucleolus"/>
    <property type="evidence" value="ECO:0007669"/>
    <property type="project" value="TreeGrafter"/>
</dbReference>
<feature type="region of interest" description="Disordered" evidence="2">
    <location>
        <begin position="724"/>
        <end position="851"/>
    </location>
</feature>
<dbReference type="HOGENOM" id="CLU_009647_2_0_1"/>
<accession>A0A0D0CIW5</accession>
<proteinExistence type="inferred from homology"/>
<dbReference type="Proteomes" id="UP000054538">
    <property type="component" value="Unassembled WGS sequence"/>
</dbReference>
<dbReference type="EMBL" id="KN825613">
    <property type="protein sequence ID" value="KIK82657.1"/>
    <property type="molecule type" value="Genomic_DNA"/>
</dbReference>
<dbReference type="InterPro" id="IPR018034">
    <property type="entry name" value="Kri1"/>
</dbReference>
<feature type="compositionally biased region" description="Low complexity" evidence="2">
    <location>
        <begin position="43"/>
        <end position="53"/>
    </location>
</feature>
<dbReference type="OrthoDB" id="10252032at2759"/>
<feature type="region of interest" description="Disordered" evidence="2">
    <location>
        <begin position="38"/>
        <end position="74"/>
    </location>
</feature>